<dbReference type="Proteomes" id="UP000799424">
    <property type="component" value="Unassembled WGS sequence"/>
</dbReference>
<accession>A0A6A7A1G9</accession>
<dbReference type="PANTHER" id="PTHR33112">
    <property type="entry name" value="DOMAIN PROTEIN, PUTATIVE-RELATED"/>
    <property type="match status" value="1"/>
</dbReference>
<dbReference type="OrthoDB" id="5347061at2759"/>
<dbReference type="PANTHER" id="PTHR33112:SF16">
    <property type="entry name" value="HETEROKARYON INCOMPATIBILITY DOMAIN-CONTAINING PROTEIN"/>
    <property type="match status" value="1"/>
</dbReference>
<gene>
    <name evidence="3" type="ORF">CC86DRAFT_18782</name>
</gene>
<organism evidence="3 4">
    <name type="scientific">Ophiobolus disseminans</name>
    <dbReference type="NCBI Taxonomy" id="1469910"/>
    <lineage>
        <taxon>Eukaryota</taxon>
        <taxon>Fungi</taxon>
        <taxon>Dikarya</taxon>
        <taxon>Ascomycota</taxon>
        <taxon>Pezizomycotina</taxon>
        <taxon>Dothideomycetes</taxon>
        <taxon>Pleosporomycetidae</taxon>
        <taxon>Pleosporales</taxon>
        <taxon>Pleosporineae</taxon>
        <taxon>Phaeosphaeriaceae</taxon>
        <taxon>Ophiobolus</taxon>
    </lineage>
</organism>
<proteinExistence type="predicted"/>
<dbReference type="InterPro" id="IPR010730">
    <property type="entry name" value="HET"/>
</dbReference>
<sequence>MRTKYMVVDITLAVEEGDQLGVKALSVDGKDKFIAERLLASTRPSDAHFDVARRWFEACLANHPECEDDASSPPKLPTRVIDVACDGQTPRLVESTGRRAQYATLSHCWGRSPAIKTELESLRLRQTGIPLEILPKTFVDAIIMCRKLGILYLWIDSLCIVQDDKGDWEYHSSVMGSIFYNSTLTLAATDAPDSSAGLFIPATPNINYPWLGTTAVPRSFANDCGQVYVTWPSWSVTRSSVPHLDAGILQSRGWVMQEKALSPRSLHFMMGQMVWECSKCVLAQGGSISETKTQSDVRRYLKTLQQTCESSYILLEDEDDDDEDVDGNTDYLAETMGQEEDSKQYARQESCDPVGTPATDKGKLDDEVGTAIHEISYTPDGRSSKVVDYRPLRLRDHSPPMPLDRYTNSALYHILEQATYSTIYTSWYDIVSTYSSRRLTFPSDKLPALAGIASRLHAITKDDYLAGHWRMELERSLFWTLETESDAGNPGRVQGYRAPSWSWASMNGLVIWRFPDLTPGGDTPAPVEILDAEVQVDGQNPFGCVTGGKIVMKVSTLRADWNPDGSGWRVEGTHTSCGDPPTLTLTFLDFQNTIIGYWEYDDVINGILPGPPLTEDVPLADVYERSVPHGYFGSVRSSNIAIHGKDSVDSSTLWKRGTYVPEELVLVKGPTRPTSENEREWYGRTQDVEVLVLARTHGPVGEYRRVGVGRLGSWDDSTAIEDVLSVV</sequence>
<evidence type="ECO:0000256" key="1">
    <source>
        <dbReference type="SAM" id="MobiDB-lite"/>
    </source>
</evidence>
<evidence type="ECO:0000313" key="3">
    <source>
        <dbReference type="EMBL" id="KAF2826599.1"/>
    </source>
</evidence>
<reference evidence="3" key="1">
    <citation type="journal article" date="2020" name="Stud. Mycol.">
        <title>101 Dothideomycetes genomes: a test case for predicting lifestyles and emergence of pathogens.</title>
        <authorList>
            <person name="Haridas S."/>
            <person name="Albert R."/>
            <person name="Binder M."/>
            <person name="Bloem J."/>
            <person name="Labutti K."/>
            <person name="Salamov A."/>
            <person name="Andreopoulos B."/>
            <person name="Baker S."/>
            <person name="Barry K."/>
            <person name="Bills G."/>
            <person name="Bluhm B."/>
            <person name="Cannon C."/>
            <person name="Castanera R."/>
            <person name="Culley D."/>
            <person name="Daum C."/>
            <person name="Ezra D."/>
            <person name="Gonzalez J."/>
            <person name="Henrissat B."/>
            <person name="Kuo A."/>
            <person name="Liang C."/>
            <person name="Lipzen A."/>
            <person name="Lutzoni F."/>
            <person name="Magnuson J."/>
            <person name="Mondo S."/>
            <person name="Nolan M."/>
            <person name="Ohm R."/>
            <person name="Pangilinan J."/>
            <person name="Park H.-J."/>
            <person name="Ramirez L."/>
            <person name="Alfaro M."/>
            <person name="Sun H."/>
            <person name="Tritt A."/>
            <person name="Yoshinaga Y."/>
            <person name="Zwiers L.-H."/>
            <person name="Turgeon B."/>
            <person name="Goodwin S."/>
            <person name="Spatafora J."/>
            <person name="Crous P."/>
            <person name="Grigoriev I."/>
        </authorList>
    </citation>
    <scope>NUCLEOTIDE SEQUENCE</scope>
    <source>
        <strain evidence="3">CBS 113818</strain>
    </source>
</reference>
<dbReference type="EMBL" id="MU006225">
    <property type="protein sequence ID" value="KAF2826599.1"/>
    <property type="molecule type" value="Genomic_DNA"/>
</dbReference>
<dbReference type="Pfam" id="PF06985">
    <property type="entry name" value="HET"/>
    <property type="match status" value="1"/>
</dbReference>
<name>A0A6A7A1G9_9PLEO</name>
<evidence type="ECO:0000313" key="4">
    <source>
        <dbReference type="Proteomes" id="UP000799424"/>
    </source>
</evidence>
<feature type="region of interest" description="Disordered" evidence="1">
    <location>
        <begin position="337"/>
        <end position="364"/>
    </location>
</feature>
<keyword evidence="4" id="KW-1185">Reference proteome</keyword>
<evidence type="ECO:0000259" key="2">
    <source>
        <dbReference type="Pfam" id="PF06985"/>
    </source>
</evidence>
<feature type="compositionally biased region" description="Basic and acidic residues" evidence="1">
    <location>
        <begin position="340"/>
        <end position="350"/>
    </location>
</feature>
<protein>
    <submittedName>
        <fullName evidence="3">HET-domain-containing protein</fullName>
    </submittedName>
</protein>
<dbReference type="AlphaFoldDB" id="A0A6A7A1G9"/>
<feature type="domain" description="Heterokaryon incompatibility" evidence="2">
    <location>
        <begin position="102"/>
        <end position="258"/>
    </location>
</feature>